<gene>
    <name evidence="1" type="ORF">AVEN_61065_1</name>
</gene>
<reference evidence="1 2" key="1">
    <citation type="journal article" date="2019" name="Sci. Rep.">
        <title>Orb-weaving spider Araneus ventricosus genome elucidates the spidroin gene catalogue.</title>
        <authorList>
            <person name="Kono N."/>
            <person name="Nakamura H."/>
            <person name="Ohtoshi R."/>
            <person name="Moran D.A.P."/>
            <person name="Shinohara A."/>
            <person name="Yoshida Y."/>
            <person name="Fujiwara M."/>
            <person name="Mori M."/>
            <person name="Tomita M."/>
            <person name="Arakawa K."/>
        </authorList>
    </citation>
    <scope>NUCLEOTIDE SEQUENCE [LARGE SCALE GENOMIC DNA]</scope>
</reference>
<proteinExistence type="predicted"/>
<dbReference type="EMBL" id="BGPR01036564">
    <property type="protein sequence ID" value="GBO11823.1"/>
    <property type="molecule type" value="Genomic_DNA"/>
</dbReference>
<sequence>MESKPVLSQDNDTGFCNPTTSTAWMPSEHHFHAGWCSSSHRSLVKQFIKQHFTDARVISLKDSIRRHVLDILAELRKIWFCD</sequence>
<dbReference type="Proteomes" id="UP000499080">
    <property type="component" value="Unassembled WGS sequence"/>
</dbReference>
<comment type="caution">
    <text evidence="1">The sequence shown here is derived from an EMBL/GenBank/DDBJ whole genome shotgun (WGS) entry which is preliminary data.</text>
</comment>
<keyword evidence="2" id="KW-1185">Reference proteome</keyword>
<evidence type="ECO:0000313" key="1">
    <source>
        <dbReference type="EMBL" id="GBO11823.1"/>
    </source>
</evidence>
<dbReference type="AlphaFoldDB" id="A0A4Y2UGU3"/>
<accession>A0A4Y2UGU3</accession>
<protein>
    <submittedName>
        <fullName evidence="1">Uncharacterized protein</fullName>
    </submittedName>
</protein>
<organism evidence="1 2">
    <name type="scientific">Araneus ventricosus</name>
    <name type="common">Orbweaver spider</name>
    <name type="synonym">Epeira ventricosa</name>
    <dbReference type="NCBI Taxonomy" id="182803"/>
    <lineage>
        <taxon>Eukaryota</taxon>
        <taxon>Metazoa</taxon>
        <taxon>Ecdysozoa</taxon>
        <taxon>Arthropoda</taxon>
        <taxon>Chelicerata</taxon>
        <taxon>Arachnida</taxon>
        <taxon>Araneae</taxon>
        <taxon>Araneomorphae</taxon>
        <taxon>Entelegynae</taxon>
        <taxon>Araneoidea</taxon>
        <taxon>Araneidae</taxon>
        <taxon>Araneus</taxon>
    </lineage>
</organism>
<evidence type="ECO:0000313" key="2">
    <source>
        <dbReference type="Proteomes" id="UP000499080"/>
    </source>
</evidence>
<name>A0A4Y2UGU3_ARAVE</name>